<dbReference type="PANTHER" id="PTHR43586">
    <property type="entry name" value="CYSTEINE DESULFURASE"/>
    <property type="match status" value="1"/>
</dbReference>
<evidence type="ECO:0000256" key="6">
    <source>
        <dbReference type="ARBA" id="ARBA00050776"/>
    </source>
</evidence>
<comment type="caution">
    <text evidence="9">The sequence shown here is derived from an EMBL/GenBank/DDBJ whole genome shotgun (WGS) entry which is preliminary data.</text>
</comment>
<evidence type="ECO:0000256" key="3">
    <source>
        <dbReference type="ARBA" id="ARBA00012239"/>
    </source>
</evidence>
<evidence type="ECO:0000256" key="4">
    <source>
        <dbReference type="ARBA" id="ARBA00022679"/>
    </source>
</evidence>
<accession>A0A2M8ERI5</accession>
<evidence type="ECO:0000256" key="1">
    <source>
        <dbReference type="ARBA" id="ARBA00001933"/>
    </source>
</evidence>
<organism evidence="9 10">
    <name type="scientific">Candidatus Tagabacteria bacterium CG_4_9_14_0_2_um_filter_41_11</name>
    <dbReference type="NCBI Taxonomy" id="1975019"/>
    <lineage>
        <taxon>Bacteria</taxon>
        <taxon>Candidatus Tagaibacteriota</taxon>
    </lineage>
</organism>
<keyword evidence="4" id="KW-0808">Transferase</keyword>
<dbReference type="EC" id="2.8.1.7" evidence="3"/>
<dbReference type="InterPro" id="IPR015422">
    <property type="entry name" value="PyrdxlP-dep_Trfase_small"/>
</dbReference>
<keyword evidence="9" id="KW-0456">Lyase</keyword>
<name>A0A2M8ERI5_9BACT</name>
<evidence type="ECO:0000256" key="7">
    <source>
        <dbReference type="RuleBase" id="RU004504"/>
    </source>
</evidence>
<dbReference type="CDD" id="cd06453">
    <property type="entry name" value="SufS_like"/>
    <property type="match status" value="1"/>
</dbReference>
<comment type="catalytic activity">
    <reaction evidence="6">
        <text>(sulfur carrier)-H + L-cysteine = (sulfur carrier)-SH + L-alanine</text>
        <dbReference type="Rhea" id="RHEA:43892"/>
        <dbReference type="Rhea" id="RHEA-COMP:14737"/>
        <dbReference type="Rhea" id="RHEA-COMP:14739"/>
        <dbReference type="ChEBI" id="CHEBI:29917"/>
        <dbReference type="ChEBI" id="CHEBI:35235"/>
        <dbReference type="ChEBI" id="CHEBI:57972"/>
        <dbReference type="ChEBI" id="CHEBI:64428"/>
        <dbReference type="EC" id="2.8.1.7"/>
    </reaction>
</comment>
<evidence type="ECO:0000313" key="9">
    <source>
        <dbReference type="EMBL" id="PJC25350.1"/>
    </source>
</evidence>
<dbReference type="InterPro" id="IPR016454">
    <property type="entry name" value="Cysteine_dSase"/>
</dbReference>
<evidence type="ECO:0000259" key="8">
    <source>
        <dbReference type="Pfam" id="PF00266"/>
    </source>
</evidence>
<dbReference type="Proteomes" id="UP000230228">
    <property type="component" value="Unassembled WGS sequence"/>
</dbReference>
<dbReference type="InterPro" id="IPR015424">
    <property type="entry name" value="PyrdxlP-dep_Trfase"/>
</dbReference>
<reference evidence="10" key="1">
    <citation type="submission" date="2017-09" db="EMBL/GenBank/DDBJ databases">
        <title>Depth-based differentiation of microbial function through sediment-hosted aquifers and enrichment of novel symbionts in the deep terrestrial subsurface.</title>
        <authorList>
            <person name="Probst A.J."/>
            <person name="Ladd B."/>
            <person name="Jarett J.K."/>
            <person name="Geller-Mcgrath D.E."/>
            <person name="Sieber C.M.K."/>
            <person name="Emerson J.B."/>
            <person name="Anantharaman K."/>
            <person name="Thomas B.C."/>
            <person name="Malmstrom R."/>
            <person name="Stieglmeier M."/>
            <person name="Klingl A."/>
            <person name="Woyke T."/>
            <person name="Ryan C.M."/>
            <person name="Banfield J.F."/>
        </authorList>
    </citation>
    <scope>NUCLEOTIDE SEQUENCE [LARGE SCALE GENOMIC DNA]</scope>
</reference>
<dbReference type="GO" id="GO:0031071">
    <property type="term" value="F:cysteine desulfurase activity"/>
    <property type="evidence" value="ECO:0007669"/>
    <property type="project" value="UniProtKB-EC"/>
</dbReference>
<proteinExistence type="inferred from homology"/>
<dbReference type="GO" id="GO:0016829">
    <property type="term" value="F:lyase activity"/>
    <property type="evidence" value="ECO:0007669"/>
    <property type="project" value="UniProtKB-KW"/>
</dbReference>
<dbReference type="PIRSF" id="PIRSF005572">
    <property type="entry name" value="NifS"/>
    <property type="match status" value="1"/>
</dbReference>
<evidence type="ECO:0000256" key="2">
    <source>
        <dbReference type="ARBA" id="ARBA00010447"/>
    </source>
</evidence>
<dbReference type="Gene3D" id="3.40.640.10">
    <property type="entry name" value="Type I PLP-dependent aspartate aminotransferase-like (Major domain)"/>
    <property type="match status" value="1"/>
</dbReference>
<dbReference type="GO" id="GO:0030170">
    <property type="term" value="F:pyridoxal phosphate binding"/>
    <property type="evidence" value="ECO:0007669"/>
    <property type="project" value="InterPro"/>
</dbReference>
<dbReference type="PANTHER" id="PTHR43586:SF8">
    <property type="entry name" value="CYSTEINE DESULFURASE 1, CHLOROPLASTIC"/>
    <property type="match status" value="1"/>
</dbReference>
<protein>
    <recommendedName>
        <fullName evidence="3">cysteine desulfurase</fullName>
        <ecNumber evidence="3">2.8.1.7</ecNumber>
    </recommendedName>
</protein>
<dbReference type="InterPro" id="IPR000192">
    <property type="entry name" value="Aminotrans_V_dom"/>
</dbReference>
<dbReference type="EMBL" id="PFSH01000012">
    <property type="protein sequence ID" value="PJC25350.1"/>
    <property type="molecule type" value="Genomic_DNA"/>
</dbReference>
<feature type="domain" description="Aminotransferase class V" evidence="8">
    <location>
        <begin position="24"/>
        <end position="392"/>
    </location>
</feature>
<dbReference type="PROSITE" id="PS00595">
    <property type="entry name" value="AA_TRANSFER_CLASS_5"/>
    <property type="match status" value="1"/>
</dbReference>
<gene>
    <name evidence="9" type="ORF">CO056_00730</name>
</gene>
<dbReference type="InterPro" id="IPR015421">
    <property type="entry name" value="PyrdxlP-dep_Trfase_major"/>
</dbReference>
<comment type="cofactor">
    <cofactor evidence="1 7">
        <name>pyridoxal 5'-phosphate</name>
        <dbReference type="ChEBI" id="CHEBI:597326"/>
    </cofactor>
</comment>
<comment type="similarity">
    <text evidence="2">Belongs to the class-V pyridoxal-phosphate-dependent aminotransferase family. Csd subfamily.</text>
</comment>
<dbReference type="Gene3D" id="3.90.1150.10">
    <property type="entry name" value="Aspartate Aminotransferase, domain 1"/>
    <property type="match status" value="1"/>
</dbReference>
<dbReference type="AlphaFoldDB" id="A0A2M8ERI5"/>
<keyword evidence="5" id="KW-0663">Pyridoxal phosphate</keyword>
<evidence type="ECO:0000256" key="5">
    <source>
        <dbReference type="ARBA" id="ARBA00022898"/>
    </source>
</evidence>
<dbReference type="InterPro" id="IPR020578">
    <property type="entry name" value="Aminotrans_V_PyrdxlP_BS"/>
</dbReference>
<evidence type="ECO:0000313" key="10">
    <source>
        <dbReference type="Proteomes" id="UP000230228"/>
    </source>
</evidence>
<dbReference type="GO" id="GO:0006534">
    <property type="term" value="P:cysteine metabolic process"/>
    <property type="evidence" value="ECO:0007669"/>
    <property type="project" value="InterPro"/>
</dbReference>
<dbReference type="InterPro" id="IPR010970">
    <property type="entry name" value="Cys_dSase_SufS"/>
</dbReference>
<dbReference type="SUPFAM" id="SSF53383">
    <property type="entry name" value="PLP-dependent transferases"/>
    <property type="match status" value="1"/>
</dbReference>
<sequence length="403" mass="45452">MGYFFDINKIRNDFPILTPPTGGVYFDNACVTLKPESVISAIENYYREYPACAGRSSHRLGEIVDQKVEGTRKIIADFINAEPKEIIFTRNTTEGINLIARGLEFQKGDAILVSDKEHNSNLIPWQILKEEKEIELKIVPSKEDNTFDLEAFKKLIEPKVKLVSIVFTSNLDGVSNPIKEITKISHQNDSLFLIDGAQAIGHQKIDVRDLDCDFFAFSGHKMLGPSGMGAVYIKKKSAEKLRPLIVGGGTVEDSTYESHKLLEAPLKFEAGLQDYAGIIGFGEAVKYLKNVGFENIKSQEQKLNRIISEGFKDLPQIKIIGPANSELRSGIINFYHQKMASHEISLLLDKTYNIMTRSGRHCVHSWYNSRNINDSVRASVYFYNTESEAEYFVESIRKIIKLA</sequence>
<dbReference type="Pfam" id="PF00266">
    <property type="entry name" value="Aminotran_5"/>
    <property type="match status" value="1"/>
</dbReference>